<dbReference type="InterPro" id="IPR005524">
    <property type="entry name" value="DUF318"/>
</dbReference>
<keyword evidence="3" id="KW-1003">Cell membrane</keyword>
<protein>
    <submittedName>
        <fullName evidence="8">Permease</fullName>
    </submittedName>
</protein>
<comment type="subcellular location">
    <subcellularLocation>
        <location evidence="1">Cell membrane</location>
        <topology evidence="1">Multi-pass membrane protein</topology>
    </subcellularLocation>
</comment>
<feature type="transmembrane region" description="Helical" evidence="7">
    <location>
        <begin position="7"/>
        <end position="36"/>
    </location>
</feature>
<feature type="transmembrane region" description="Helical" evidence="7">
    <location>
        <begin position="115"/>
        <end position="138"/>
    </location>
</feature>
<dbReference type="EMBL" id="JACOOQ010000010">
    <property type="protein sequence ID" value="MBC5640154.1"/>
    <property type="molecule type" value="Genomic_DNA"/>
</dbReference>
<feature type="transmembrane region" description="Helical" evidence="7">
    <location>
        <begin position="184"/>
        <end position="205"/>
    </location>
</feature>
<reference evidence="8" key="1">
    <citation type="submission" date="2020-08" db="EMBL/GenBank/DDBJ databases">
        <title>Genome public.</title>
        <authorList>
            <person name="Liu C."/>
            <person name="Sun Q."/>
        </authorList>
    </citation>
    <scope>NUCLEOTIDE SEQUENCE</scope>
    <source>
        <strain evidence="8">NSJ-42</strain>
    </source>
</reference>
<comment type="caution">
    <text evidence="8">The sequence shown here is derived from an EMBL/GenBank/DDBJ whole genome shotgun (WGS) entry which is preliminary data.</text>
</comment>
<evidence type="ECO:0000256" key="6">
    <source>
        <dbReference type="ARBA" id="ARBA00023136"/>
    </source>
</evidence>
<name>A0A8I0A606_9CLOT</name>
<organism evidence="8 9">
    <name type="scientific">Clostridium lentum</name>
    <dbReference type="NCBI Taxonomy" id="2763037"/>
    <lineage>
        <taxon>Bacteria</taxon>
        <taxon>Bacillati</taxon>
        <taxon>Bacillota</taxon>
        <taxon>Clostridia</taxon>
        <taxon>Eubacteriales</taxon>
        <taxon>Clostridiaceae</taxon>
        <taxon>Clostridium</taxon>
    </lineage>
</organism>
<accession>A0A8I0A606</accession>
<evidence type="ECO:0000256" key="5">
    <source>
        <dbReference type="ARBA" id="ARBA00022989"/>
    </source>
</evidence>
<evidence type="ECO:0000256" key="1">
    <source>
        <dbReference type="ARBA" id="ARBA00004651"/>
    </source>
</evidence>
<keyword evidence="5 7" id="KW-1133">Transmembrane helix</keyword>
<feature type="transmembrane region" description="Helical" evidence="7">
    <location>
        <begin position="245"/>
        <end position="263"/>
    </location>
</feature>
<proteinExistence type="inferred from homology"/>
<evidence type="ECO:0000313" key="8">
    <source>
        <dbReference type="EMBL" id="MBC5640154.1"/>
    </source>
</evidence>
<evidence type="ECO:0000256" key="4">
    <source>
        <dbReference type="ARBA" id="ARBA00022692"/>
    </source>
</evidence>
<keyword evidence="6 7" id="KW-0472">Membrane</keyword>
<comment type="similarity">
    <text evidence="2">Belongs to the UPF0718 family.</text>
</comment>
<dbReference type="Pfam" id="PF03773">
    <property type="entry name" value="ArsP_1"/>
    <property type="match status" value="1"/>
</dbReference>
<feature type="transmembrane region" description="Helical" evidence="7">
    <location>
        <begin position="217"/>
        <end position="233"/>
    </location>
</feature>
<dbReference type="Proteomes" id="UP000662088">
    <property type="component" value="Unassembled WGS sequence"/>
</dbReference>
<evidence type="ECO:0000256" key="2">
    <source>
        <dbReference type="ARBA" id="ARBA00006386"/>
    </source>
</evidence>
<feature type="transmembrane region" description="Helical" evidence="7">
    <location>
        <begin position="283"/>
        <end position="302"/>
    </location>
</feature>
<sequence length="304" mass="33579">MILFRHWCWSFLGVVIESLPFIVIGAIISTIIQFYISEDIIKRIVPRRRGLAFLVAAFIGLVFPMCECAIVPVARSLIKKGVPIGITITFMLSVPIVNPFVITSTYYAFEANLTIVLIRVVGGILCSIIVGMLITYIFKDSTIESIISDGYLDLSCTCCSSNKKYYISKLDKLITIVCQASNEFLNISVYVILGAFISSIFGSIINEEILNDYTFNNILAVIIMLDISFLLSLCSEADAFVGSKFLNNFGIPAVSAFMILGPMMDLKNAILTLGLFKRKFATILIITILLVVTAFSICLSFISL</sequence>
<keyword evidence="4 7" id="KW-0812">Transmembrane</keyword>
<evidence type="ECO:0000256" key="3">
    <source>
        <dbReference type="ARBA" id="ARBA00022475"/>
    </source>
</evidence>
<dbReference type="RefSeq" id="WP_022212588.1">
    <property type="nucleotide sequence ID" value="NZ_JACOOQ010000010.1"/>
</dbReference>
<keyword evidence="9" id="KW-1185">Reference proteome</keyword>
<dbReference type="InterPro" id="IPR052923">
    <property type="entry name" value="UPF0718"/>
</dbReference>
<feature type="transmembrane region" description="Helical" evidence="7">
    <location>
        <begin position="51"/>
        <end position="74"/>
    </location>
</feature>
<dbReference type="PANTHER" id="PTHR34184">
    <property type="entry name" value="UPF0718 PROTEIN YCGR"/>
    <property type="match status" value="1"/>
</dbReference>
<evidence type="ECO:0000256" key="7">
    <source>
        <dbReference type="SAM" id="Phobius"/>
    </source>
</evidence>
<feature type="transmembrane region" description="Helical" evidence="7">
    <location>
        <begin position="86"/>
        <end position="109"/>
    </location>
</feature>
<dbReference type="PANTHER" id="PTHR34184:SF4">
    <property type="entry name" value="UPF0718 PROTEIN YCGR"/>
    <property type="match status" value="1"/>
</dbReference>
<gene>
    <name evidence="8" type="ORF">H8R92_06865</name>
</gene>
<dbReference type="AlphaFoldDB" id="A0A8I0A606"/>
<evidence type="ECO:0000313" key="9">
    <source>
        <dbReference type="Proteomes" id="UP000662088"/>
    </source>
</evidence>
<dbReference type="GO" id="GO:0005886">
    <property type="term" value="C:plasma membrane"/>
    <property type="evidence" value="ECO:0007669"/>
    <property type="project" value="UniProtKB-SubCell"/>
</dbReference>